<dbReference type="PANTHER" id="PTHR33204:SF37">
    <property type="entry name" value="HTH-TYPE TRANSCRIPTIONAL REGULATOR YODB"/>
    <property type="match status" value="1"/>
</dbReference>
<gene>
    <name evidence="5" type="ORF">GCM10011400_29880</name>
</gene>
<evidence type="ECO:0000256" key="3">
    <source>
        <dbReference type="ARBA" id="ARBA00023163"/>
    </source>
</evidence>
<evidence type="ECO:0000256" key="2">
    <source>
        <dbReference type="ARBA" id="ARBA00023125"/>
    </source>
</evidence>
<evidence type="ECO:0000313" key="6">
    <source>
        <dbReference type="Proteomes" id="UP000602004"/>
    </source>
</evidence>
<name>A0ABQ1MI46_9BURK</name>
<dbReference type="PANTHER" id="PTHR33204">
    <property type="entry name" value="TRANSCRIPTIONAL REGULATOR, MARR FAMILY"/>
    <property type="match status" value="1"/>
</dbReference>
<dbReference type="Gene3D" id="1.10.10.10">
    <property type="entry name" value="Winged helix-like DNA-binding domain superfamily/Winged helix DNA-binding domain"/>
    <property type="match status" value="1"/>
</dbReference>
<dbReference type="InterPro" id="IPR001845">
    <property type="entry name" value="HTH_ArsR_DNA-bd_dom"/>
</dbReference>
<keyword evidence="3" id="KW-0804">Transcription</keyword>
<protein>
    <submittedName>
        <fullName evidence="5">HxlR family transcriptional regulator</fullName>
    </submittedName>
</protein>
<dbReference type="InterPro" id="IPR002577">
    <property type="entry name" value="HTH_HxlR"/>
</dbReference>
<dbReference type="InterPro" id="IPR011991">
    <property type="entry name" value="ArsR-like_HTH"/>
</dbReference>
<feature type="domain" description="HTH hxlR-type" evidence="4">
    <location>
        <begin position="33"/>
        <end position="131"/>
    </location>
</feature>
<evidence type="ECO:0000313" key="5">
    <source>
        <dbReference type="EMBL" id="GGC41125.1"/>
    </source>
</evidence>
<keyword evidence="6" id="KW-1185">Reference proteome</keyword>
<dbReference type="Proteomes" id="UP000602004">
    <property type="component" value="Unassembled WGS sequence"/>
</dbReference>
<accession>A0ABQ1MI46</accession>
<evidence type="ECO:0000259" key="4">
    <source>
        <dbReference type="PROSITE" id="PS51118"/>
    </source>
</evidence>
<sequence length="143" mass="16556">MVTGYSSDTMDTKSERAYGKEVVAQYNVYLKGCPARLVFDRLADKWSLLIVGILRREPRRFNQLRREIDGISQKALSQTLQKLERDGLVNRNAFPTVPVTVEYSLTDLGKTLSELIEPLVSWAENHIEQVLRSQHRYDEQRTE</sequence>
<dbReference type="Pfam" id="PF01638">
    <property type="entry name" value="HxlR"/>
    <property type="match status" value="1"/>
</dbReference>
<dbReference type="SMART" id="SM00418">
    <property type="entry name" value="HTH_ARSR"/>
    <property type="match status" value="1"/>
</dbReference>
<dbReference type="PROSITE" id="PS51118">
    <property type="entry name" value="HTH_HXLR"/>
    <property type="match status" value="1"/>
</dbReference>
<dbReference type="CDD" id="cd00090">
    <property type="entry name" value="HTH_ARSR"/>
    <property type="match status" value="1"/>
</dbReference>
<dbReference type="EMBL" id="BMHL01000004">
    <property type="protein sequence ID" value="GGC41125.1"/>
    <property type="molecule type" value="Genomic_DNA"/>
</dbReference>
<proteinExistence type="predicted"/>
<keyword evidence="1" id="KW-0805">Transcription regulation</keyword>
<evidence type="ECO:0000256" key="1">
    <source>
        <dbReference type="ARBA" id="ARBA00023015"/>
    </source>
</evidence>
<keyword evidence="2" id="KW-0238">DNA-binding</keyword>
<dbReference type="InterPro" id="IPR036390">
    <property type="entry name" value="WH_DNA-bd_sf"/>
</dbReference>
<dbReference type="InterPro" id="IPR036388">
    <property type="entry name" value="WH-like_DNA-bd_sf"/>
</dbReference>
<dbReference type="SUPFAM" id="SSF46785">
    <property type="entry name" value="Winged helix' DNA-binding domain"/>
    <property type="match status" value="1"/>
</dbReference>
<reference evidence="6" key="1">
    <citation type="journal article" date="2019" name="Int. J. Syst. Evol. Microbiol.">
        <title>The Global Catalogue of Microorganisms (GCM) 10K type strain sequencing project: providing services to taxonomists for standard genome sequencing and annotation.</title>
        <authorList>
            <consortium name="The Broad Institute Genomics Platform"/>
            <consortium name="The Broad Institute Genome Sequencing Center for Infectious Disease"/>
            <person name="Wu L."/>
            <person name="Ma J."/>
        </authorList>
    </citation>
    <scope>NUCLEOTIDE SEQUENCE [LARGE SCALE GENOMIC DNA]</scope>
    <source>
        <strain evidence="6">CGMCC 1.15103</strain>
    </source>
</reference>
<organism evidence="5 6">
    <name type="scientific">Paraburkholderia caffeinilytica</name>
    <dbReference type="NCBI Taxonomy" id="1761016"/>
    <lineage>
        <taxon>Bacteria</taxon>
        <taxon>Pseudomonadati</taxon>
        <taxon>Pseudomonadota</taxon>
        <taxon>Betaproteobacteria</taxon>
        <taxon>Burkholderiales</taxon>
        <taxon>Burkholderiaceae</taxon>
        <taxon>Paraburkholderia</taxon>
    </lineage>
</organism>
<comment type="caution">
    <text evidence="5">The sequence shown here is derived from an EMBL/GenBank/DDBJ whole genome shotgun (WGS) entry which is preliminary data.</text>
</comment>